<keyword evidence="3" id="KW-1185">Reference proteome</keyword>
<evidence type="ECO:0000313" key="3">
    <source>
        <dbReference type="Proteomes" id="UP000033804"/>
    </source>
</evidence>
<reference evidence="3" key="2">
    <citation type="submission" date="2015-03" db="EMBL/GenBank/DDBJ databases">
        <title>The genome and structure of Sinorhizobium meliloti phage phiM9.</title>
        <authorList>
            <person name="Johnson M.C."/>
            <person name="Tatum K.B."/>
            <person name="Lynn J.S."/>
            <person name="Brewer T.E."/>
            <person name="Washburn B.K."/>
            <person name="Stroupe M.E."/>
            <person name="Jones K.M."/>
        </authorList>
    </citation>
    <scope>NUCLEOTIDE SEQUENCE [LARGE SCALE GENOMIC DNA]</scope>
</reference>
<protein>
    <submittedName>
        <fullName evidence="2">Uncharacterized protein</fullName>
    </submittedName>
</protein>
<reference evidence="2 3" key="1">
    <citation type="journal article" date="2015" name="J. Virol.">
        <title>Sinorhizobium meliloti Phage ?M9 Defines a New Group of T4 Superfamily Phages with Unusual Genomic Features but a Common T=16 Capsid.</title>
        <authorList>
            <person name="Johnson M.C."/>
            <person name="Tatum K.B."/>
            <person name="Lynn J.S."/>
            <person name="Brewer T.E."/>
            <person name="Lu S."/>
            <person name="Washburn B.K."/>
            <person name="Stroupe M.E."/>
            <person name="Jones K.M."/>
        </authorList>
    </citation>
    <scope>NUCLEOTIDE SEQUENCE [LARGE SCALE GENOMIC DNA]</scope>
</reference>
<dbReference type="KEGG" id="vg:26517717"/>
<name>A0A0F6R5R4_9CAUD</name>
<dbReference type="RefSeq" id="YP_009189419.1">
    <property type="nucleotide sequence ID" value="NC_028676.1"/>
</dbReference>
<dbReference type="Proteomes" id="UP000033804">
    <property type="component" value="Segment"/>
</dbReference>
<organism evidence="2 3">
    <name type="scientific">Sinorhizobium phage phiM9</name>
    <dbReference type="NCBI Taxonomy" id="1636182"/>
    <lineage>
        <taxon>Viruses</taxon>
        <taxon>Duplodnaviria</taxon>
        <taxon>Heunggongvirae</taxon>
        <taxon>Uroviricota</taxon>
        <taxon>Caudoviricetes</taxon>
        <taxon>Pootjesviridae</taxon>
        <taxon>Emnonavirus</taxon>
        <taxon>Emnonavirus phiM9</taxon>
    </lineage>
</organism>
<dbReference type="GeneID" id="26517717"/>
<proteinExistence type="predicted"/>
<feature type="compositionally biased region" description="Basic residues" evidence="1">
    <location>
        <begin position="143"/>
        <end position="152"/>
    </location>
</feature>
<accession>A0A0F6R5R4</accession>
<sequence length="152" mass="17322">MSVTASVAKIWAAKKLFTYLSKNFEDLPIYKAGIIDHRGRQIVKMKDMSAQQKRMFGPFERMLLLVKRTLKKHGVTSLALAVTFLEEKKYDEFWSYVDEKAGTKISESRLLHEAEELEKTEEEGEPTTVSSNVAGVEKPLGMTKRKDHNVVS</sequence>
<evidence type="ECO:0000256" key="1">
    <source>
        <dbReference type="SAM" id="MobiDB-lite"/>
    </source>
</evidence>
<feature type="compositionally biased region" description="Acidic residues" evidence="1">
    <location>
        <begin position="115"/>
        <end position="125"/>
    </location>
</feature>
<feature type="region of interest" description="Disordered" evidence="1">
    <location>
        <begin position="115"/>
        <end position="152"/>
    </location>
</feature>
<gene>
    <name evidence="2" type="ORF">Sm_phiM9_035</name>
</gene>
<dbReference type="EMBL" id="KP881232">
    <property type="protein sequence ID" value="AKE44665.1"/>
    <property type="molecule type" value="Genomic_DNA"/>
</dbReference>
<evidence type="ECO:0000313" key="2">
    <source>
        <dbReference type="EMBL" id="AKE44665.1"/>
    </source>
</evidence>